<proteinExistence type="predicted"/>
<keyword evidence="2" id="KW-0472">Membrane</keyword>
<feature type="transmembrane region" description="Helical" evidence="2">
    <location>
        <begin position="255"/>
        <end position="276"/>
    </location>
</feature>
<feature type="transmembrane region" description="Helical" evidence="2">
    <location>
        <begin position="77"/>
        <end position="100"/>
    </location>
</feature>
<name>M0J2J1_HALMT</name>
<feature type="compositionally biased region" description="Polar residues" evidence="1">
    <location>
        <begin position="1"/>
        <end position="10"/>
    </location>
</feature>
<protein>
    <submittedName>
        <fullName evidence="4">Major facilitator superfamily transporter</fullName>
    </submittedName>
</protein>
<dbReference type="InterPro" id="IPR036259">
    <property type="entry name" value="MFS_trans_sf"/>
</dbReference>
<evidence type="ECO:0000256" key="2">
    <source>
        <dbReference type="SAM" id="Phobius"/>
    </source>
</evidence>
<comment type="caution">
    <text evidence="4">The sequence shown here is derived from an EMBL/GenBank/DDBJ whole genome shotgun (WGS) entry which is preliminary data.</text>
</comment>
<keyword evidence="2" id="KW-0812">Transmembrane</keyword>
<gene>
    <name evidence="4" type="ORF">C439_04190</name>
</gene>
<reference evidence="4 5" key="1">
    <citation type="journal article" date="2014" name="PLoS Genet.">
        <title>Phylogenetically driven sequencing of extremely halophilic archaea reveals strategies for static and dynamic osmo-response.</title>
        <authorList>
            <person name="Becker E.A."/>
            <person name="Seitzer P.M."/>
            <person name="Tritt A."/>
            <person name="Larsen D."/>
            <person name="Krusor M."/>
            <person name="Yao A.I."/>
            <person name="Wu D."/>
            <person name="Madern D."/>
            <person name="Eisen J.A."/>
            <person name="Darling A.E."/>
            <person name="Facciotti M.T."/>
        </authorList>
    </citation>
    <scope>NUCLEOTIDE SEQUENCE [LARGE SCALE GENOMIC DNA]</scope>
    <source>
        <strain evidence="5">ATCC 33500 / DSM 1411 / JCM 8866 / NBRC 14739 / NCIMB 2177 / R-4</strain>
    </source>
</reference>
<feature type="domain" description="Major facilitator superfamily (MFS) profile" evidence="3">
    <location>
        <begin position="48"/>
        <end position="439"/>
    </location>
</feature>
<accession>M0J2J1</accession>
<dbReference type="Pfam" id="PF07690">
    <property type="entry name" value="MFS_1"/>
    <property type="match status" value="2"/>
</dbReference>
<dbReference type="SUPFAM" id="SSF103473">
    <property type="entry name" value="MFS general substrate transporter"/>
    <property type="match status" value="1"/>
</dbReference>
<dbReference type="EMBL" id="AOLO01000006">
    <property type="protein sequence ID" value="EMA03166.1"/>
    <property type="molecule type" value="Genomic_DNA"/>
</dbReference>
<feature type="transmembrane region" description="Helical" evidence="2">
    <location>
        <begin position="326"/>
        <end position="343"/>
    </location>
</feature>
<dbReference type="PROSITE" id="PS50850">
    <property type="entry name" value="MFS"/>
    <property type="match status" value="1"/>
</dbReference>
<keyword evidence="5" id="KW-1185">Reference proteome</keyword>
<feature type="transmembrane region" description="Helical" evidence="2">
    <location>
        <begin position="172"/>
        <end position="191"/>
    </location>
</feature>
<feature type="transmembrane region" description="Helical" evidence="2">
    <location>
        <begin position="137"/>
        <end position="160"/>
    </location>
</feature>
<feature type="transmembrane region" description="Helical" evidence="2">
    <location>
        <begin position="203"/>
        <end position="223"/>
    </location>
</feature>
<dbReference type="PANTHER" id="PTHR43129">
    <property type="entry name" value="FOSMIDOMYCIN RESISTANCE PROTEIN"/>
    <property type="match status" value="1"/>
</dbReference>
<evidence type="ECO:0000313" key="4">
    <source>
        <dbReference type="EMBL" id="EMA03166.1"/>
    </source>
</evidence>
<organism evidence="4 5">
    <name type="scientific">Haloferax mediterranei (strain ATCC 33500 / DSM 1411 / JCM 8866 / NBRC 14739 / NCIMB 2177 / R-4)</name>
    <name type="common">Halobacterium mediterranei</name>
    <dbReference type="NCBI Taxonomy" id="523841"/>
    <lineage>
        <taxon>Archaea</taxon>
        <taxon>Methanobacteriati</taxon>
        <taxon>Methanobacteriota</taxon>
        <taxon>Stenosarchaea group</taxon>
        <taxon>Halobacteria</taxon>
        <taxon>Halobacteriales</taxon>
        <taxon>Haloferacaceae</taxon>
        <taxon>Haloferax</taxon>
    </lineage>
</organism>
<feature type="transmembrane region" description="Helical" evidence="2">
    <location>
        <begin position="112"/>
        <end position="131"/>
    </location>
</feature>
<evidence type="ECO:0000313" key="5">
    <source>
        <dbReference type="Proteomes" id="UP000011603"/>
    </source>
</evidence>
<feature type="transmembrane region" description="Helical" evidence="2">
    <location>
        <begin position="386"/>
        <end position="408"/>
    </location>
</feature>
<dbReference type="PANTHER" id="PTHR43129:SF1">
    <property type="entry name" value="FOSMIDOMYCIN RESISTANCE PROTEIN"/>
    <property type="match status" value="1"/>
</dbReference>
<dbReference type="Gene3D" id="1.20.1250.20">
    <property type="entry name" value="MFS general substrate transporter like domains"/>
    <property type="match status" value="1"/>
</dbReference>
<feature type="region of interest" description="Disordered" evidence="1">
    <location>
        <begin position="1"/>
        <end position="20"/>
    </location>
</feature>
<feature type="transmembrane region" description="Helical" evidence="2">
    <location>
        <begin position="414"/>
        <end position="435"/>
    </location>
</feature>
<sequence length="451" mass="45521">MRDSAATTGTERGLGPHLPPEDRPAADGAFFTAALDYTPVTETQEYRVVGLVSGSHVVNHAYLVALAPVIGTVASEFGVSIAAVGLAIGVQGAVVTLLQLPFGYLSDSRSRTLVLALSLVVGTVGIVATAVAPTYQWLLVSQALLGVGIAGHHPAQYPLLATATSEASRGRAYSLHALGGSLGFAVPYAIAAGVDALGFGWRWSIVVLAVLGAGFSLVALPLARGFPESIRKPAAEDRPDSRPSISAVRQGATDLLASSGLMGLALLSFLTSAAAWCIRTYSPQLLADGYGLLPSTANLLVSGMLVTGAGMILLGGTLTDRIGPGNVALGGYAALVGLAALLASGSLPLALLVLVLPFSGTISVSRPARSTLADRLSARSDLGKSFAVVTVGISLGGAVAPPAFGALIDVSGVRVAFGVVAVLGVLSLGMTQWLLGRVDGSARDPKAAASD</sequence>
<dbReference type="Proteomes" id="UP000011603">
    <property type="component" value="Unassembled WGS sequence"/>
</dbReference>
<dbReference type="AlphaFoldDB" id="M0J2J1"/>
<dbReference type="PATRIC" id="fig|523841.21.peg.843"/>
<evidence type="ECO:0000256" key="1">
    <source>
        <dbReference type="SAM" id="MobiDB-lite"/>
    </source>
</evidence>
<dbReference type="GO" id="GO:0022857">
    <property type="term" value="F:transmembrane transporter activity"/>
    <property type="evidence" value="ECO:0007669"/>
    <property type="project" value="InterPro"/>
</dbReference>
<dbReference type="PaxDb" id="523841-HFX_1263"/>
<keyword evidence="2" id="KW-1133">Transmembrane helix</keyword>
<evidence type="ECO:0000259" key="3">
    <source>
        <dbReference type="PROSITE" id="PS50850"/>
    </source>
</evidence>
<feature type="transmembrane region" description="Helical" evidence="2">
    <location>
        <begin position="296"/>
        <end position="314"/>
    </location>
</feature>
<dbReference type="GO" id="GO:0005886">
    <property type="term" value="C:plasma membrane"/>
    <property type="evidence" value="ECO:0007669"/>
    <property type="project" value="TreeGrafter"/>
</dbReference>
<dbReference type="InterPro" id="IPR020846">
    <property type="entry name" value="MFS_dom"/>
</dbReference>
<dbReference type="InterPro" id="IPR011701">
    <property type="entry name" value="MFS"/>
</dbReference>